<dbReference type="Pfam" id="PF24740">
    <property type="entry name" value="DUF7691"/>
    <property type="match status" value="1"/>
</dbReference>
<dbReference type="RefSeq" id="WP_071803732.1">
    <property type="nucleotide sequence ID" value="NZ_MEIA01000067.1"/>
</dbReference>
<protein>
    <recommendedName>
        <fullName evidence="1">DUF7691 domain-containing protein</fullName>
    </recommendedName>
</protein>
<dbReference type="EMBL" id="MEIA01000067">
    <property type="protein sequence ID" value="OJF15141.1"/>
    <property type="molecule type" value="Genomic_DNA"/>
</dbReference>
<accession>A0A1K0FQN7</accession>
<reference evidence="2 3" key="1">
    <citation type="submission" date="2016-09" db="EMBL/GenBank/DDBJ databases">
        <title>Couchioplanes caeruleus draft genome sequence.</title>
        <authorList>
            <person name="Sheehan J."/>
            <person name="Caffrey P."/>
        </authorList>
    </citation>
    <scope>NUCLEOTIDE SEQUENCE [LARGE SCALE GENOMIC DNA]</scope>
    <source>
        <strain evidence="2 3">DSM 43634</strain>
    </source>
</reference>
<keyword evidence="3" id="KW-1185">Reference proteome</keyword>
<dbReference type="AlphaFoldDB" id="A0A1K0FQN7"/>
<evidence type="ECO:0000313" key="2">
    <source>
        <dbReference type="EMBL" id="OJF15141.1"/>
    </source>
</evidence>
<dbReference type="Proteomes" id="UP000182486">
    <property type="component" value="Unassembled WGS sequence"/>
</dbReference>
<evidence type="ECO:0000259" key="1">
    <source>
        <dbReference type="Pfam" id="PF24740"/>
    </source>
</evidence>
<organism evidence="2 3">
    <name type="scientific">Couchioplanes caeruleus subsp. caeruleus</name>
    <dbReference type="NCBI Taxonomy" id="56427"/>
    <lineage>
        <taxon>Bacteria</taxon>
        <taxon>Bacillati</taxon>
        <taxon>Actinomycetota</taxon>
        <taxon>Actinomycetes</taxon>
        <taxon>Micromonosporales</taxon>
        <taxon>Micromonosporaceae</taxon>
        <taxon>Couchioplanes</taxon>
    </lineage>
</organism>
<evidence type="ECO:0000313" key="3">
    <source>
        <dbReference type="Proteomes" id="UP000182486"/>
    </source>
</evidence>
<sequence>MGYGFTAYQVDLERLGAFVDGRVDVEPVIAAMSDLIGELDEDFADDIDDGAPSVAQALRHGGSEQMDEEFGQIYAYALQVLCGYAGTELANRGLMPIPGGMTGVQ</sequence>
<feature type="domain" description="DUF7691" evidence="1">
    <location>
        <begin position="1"/>
        <end position="96"/>
    </location>
</feature>
<comment type="caution">
    <text evidence="2">The sequence shown here is derived from an EMBL/GenBank/DDBJ whole genome shotgun (WGS) entry which is preliminary data.</text>
</comment>
<proteinExistence type="predicted"/>
<gene>
    <name evidence="2" type="ORF">BG844_06040</name>
</gene>
<dbReference type="InterPro" id="IPR056108">
    <property type="entry name" value="DUF7691"/>
</dbReference>
<name>A0A1K0FQN7_9ACTN</name>